<evidence type="ECO:0000259" key="1">
    <source>
        <dbReference type="Pfam" id="PF04167"/>
    </source>
</evidence>
<dbReference type="AlphaFoldDB" id="A0A7Y6DZG3"/>
<dbReference type="InterPro" id="IPR035930">
    <property type="entry name" value="FomD-like_sf"/>
</dbReference>
<accession>A0A7Y6DZG3</accession>
<dbReference type="SUPFAM" id="SSF159234">
    <property type="entry name" value="FomD-like"/>
    <property type="match status" value="1"/>
</dbReference>
<proteinExistence type="predicted"/>
<protein>
    <submittedName>
        <fullName evidence="2">DUF402 domain-containing protein</fullName>
    </submittedName>
</protein>
<organism evidence="2 3">
    <name type="scientific">Cellulomonas humilata</name>
    <dbReference type="NCBI Taxonomy" id="144055"/>
    <lineage>
        <taxon>Bacteria</taxon>
        <taxon>Bacillati</taxon>
        <taxon>Actinomycetota</taxon>
        <taxon>Actinomycetes</taxon>
        <taxon>Micrococcales</taxon>
        <taxon>Cellulomonadaceae</taxon>
        <taxon>Cellulomonas</taxon>
    </lineage>
</organism>
<dbReference type="InterPro" id="IPR007295">
    <property type="entry name" value="DUF402"/>
</dbReference>
<dbReference type="Proteomes" id="UP000565724">
    <property type="component" value="Unassembled WGS sequence"/>
</dbReference>
<dbReference type="RefSeq" id="WP_175349335.1">
    <property type="nucleotide sequence ID" value="NZ_JABMCI010000070.1"/>
</dbReference>
<feature type="domain" description="DUF402" evidence="1">
    <location>
        <begin position="56"/>
        <end position="162"/>
    </location>
</feature>
<dbReference type="Pfam" id="PF04167">
    <property type="entry name" value="DUF402"/>
    <property type="match status" value="1"/>
</dbReference>
<name>A0A7Y6DZG3_9CELL</name>
<keyword evidence="3" id="KW-1185">Reference proteome</keyword>
<sequence>MRIYQAGSSIQRFEVVHRRVWMQHPVTVVSDDGHTLAVRLDPGSRFTFPAHPFGPHPWSVHSAWGSTVVLQLHRAGDHYGVWKFFDPAGTFLHWYVNFEAPIVRGAEGFETDDHGLDLIVHPDGRREWKDVADLHWQRVTGRIDEATVGLVLAAAADVTGQLDSSSPWWAAWNGWTP</sequence>
<comment type="caution">
    <text evidence="2">The sequence shown here is derived from an EMBL/GenBank/DDBJ whole genome shotgun (WGS) entry which is preliminary data.</text>
</comment>
<dbReference type="Gene3D" id="2.40.380.10">
    <property type="entry name" value="FomD-like"/>
    <property type="match status" value="1"/>
</dbReference>
<reference evidence="2 3" key="1">
    <citation type="submission" date="2020-05" db="EMBL/GenBank/DDBJ databases">
        <title>Genome Sequencing of Type Strains.</title>
        <authorList>
            <person name="Lemaire J.F."/>
            <person name="Inderbitzin P."/>
            <person name="Gregorio O.A."/>
            <person name="Collins S.B."/>
            <person name="Wespe N."/>
            <person name="Knight-Connoni V."/>
        </authorList>
    </citation>
    <scope>NUCLEOTIDE SEQUENCE [LARGE SCALE GENOMIC DNA]</scope>
    <source>
        <strain evidence="2 3">ATCC 25174</strain>
    </source>
</reference>
<dbReference type="EMBL" id="JABMCI010000070">
    <property type="protein sequence ID" value="NUU19465.1"/>
    <property type="molecule type" value="Genomic_DNA"/>
</dbReference>
<evidence type="ECO:0000313" key="3">
    <source>
        <dbReference type="Proteomes" id="UP000565724"/>
    </source>
</evidence>
<evidence type="ECO:0000313" key="2">
    <source>
        <dbReference type="EMBL" id="NUU19465.1"/>
    </source>
</evidence>
<gene>
    <name evidence="2" type="ORF">HP550_19630</name>
</gene>